<dbReference type="InterPro" id="IPR032675">
    <property type="entry name" value="LRR_dom_sf"/>
</dbReference>
<reference evidence="2 3" key="1">
    <citation type="submission" date="2018-11" db="EMBL/GenBank/DDBJ databases">
        <title>Genome assembly of Steccherinum ochraceum LE-BIN_3174, the white-rot fungus of the Steccherinaceae family (The Residual Polyporoid clade, Polyporales, Basidiomycota).</title>
        <authorList>
            <person name="Fedorova T.V."/>
            <person name="Glazunova O.A."/>
            <person name="Landesman E.O."/>
            <person name="Moiseenko K.V."/>
            <person name="Psurtseva N.V."/>
            <person name="Savinova O.S."/>
            <person name="Shakhova N.V."/>
            <person name="Tyazhelova T.V."/>
            <person name="Vasina D.V."/>
        </authorList>
    </citation>
    <scope>NUCLEOTIDE SEQUENCE [LARGE SCALE GENOMIC DNA]</scope>
    <source>
        <strain evidence="2 3">LE-BIN_3174</strain>
    </source>
</reference>
<name>A0A4R0R989_9APHY</name>
<evidence type="ECO:0000313" key="2">
    <source>
        <dbReference type="EMBL" id="TCD63123.1"/>
    </source>
</evidence>
<evidence type="ECO:0000313" key="3">
    <source>
        <dbReference type="Proteomes" id="UP000292702"/>
    </source>
</evidence>
<evidence type="ECO:0008006" key="4">
    <source>
        <dbReference type="Google" id="ProtNLM"/>
    </source>
</evidence>
<gene>
    <name evidence="2" type="ORF">EIP91_005995</name>
</gene>
<feature type="region of interest" description="Disordered" evidence="1">
    <location>
        <begin position="469"/>
        <end position="496"/>
    </location>
</feature>
<dbReference type="STRING" id="92696.A0A4R0R989"/>
<dbReference type="EMBL" id="RWJN01000321">
    <property type="protein sequence ID" value="TCD63123.1"/>
    <property type="molecule type" value="Genomic_DNA"/>
</dbReference>
<organism evidence="2 3">
    <name type="scientific">Steccherinum ochraceum</name>
    <dbReference type="NCBI Taxonomy" id="92696"/>
    <lineage>
        <taxon>Eukaryota</taxon>
        <taxon>Fungi</taxon>
        <taxon>Dikarya</taxon>
        <taxon>Basidiomycota</taxon>
        <taxon>Agaricomycotina</taxon>
        <taxon>Agaricomycetes</taxon>
        <taxon>Polyporales</taxon>
        <taxon>Steccherinaceae</taxon>
        <taxon>Steccherinum</taxon>
    </lineage>
</organism>
<dbReference type="OrthoDB" id="10622190at2759"/>
<accession>A0A4R0R989</accession>
<comment type="caution">
    <text evidence="2">The sequence shown here is derived from an EMBL/GenBank/DDBJ whole genome shotgun (WGS) entry which is preliminary data.</text>
</comment>
<dbReference type="Gene3D" id="3.80.10.10">
    <property type="entry name" value="Ribonuclease Inhibitor"/>
    <property type="match status" value="1"/>
</dbReference>
<protein>
    <recommendedName>
        <fullName evidence="4">F-box domain-containing protein</fullName>
    </recommendedName>
</protein>
<dbReference type="AlphaFoldDB" id="A0A4R0R989"/>
<dbReference type="Proteomes" id="UP000292702">
    <property type="component" value="Unassembled WGS sequence"/>
</dbReference>
<evidence type="ECO:0000256" key="1">
    <source>
        <dbReference type="SAM" id="MobiDB-lite"/>
    </source>
</evidence>
<sequence length="496" mass="56527">MWTHLALVNPQWTRVCLERSKDIPLHVEYQPSYVNGVGTKERNLESLRLVLKEFPRIRELQVDFGVDGYDVYLAFASCKDVSRLALESLSIRVPMHYPRLWREHTDAADVLSTVLANATNLRTLSTDGVWMIPRLPSTLRHLKVVRLQMRQAGDQKFNVLLDALRSTPLLETFEADDSSLITTRAMGTPARKVTLPHLKYIYLGSDISDTAQFLSHISFPRDTHVVIESEEVRPSDPKDLAQALSTWLNDPLVSTTNPGAPQHLKTYVVHQQHDGHDHTTFTFFAWKSNVMDLPSLVETAEAVDLVIPFSRDENGPKADLEVQFKLPIEAYRHRDRALRGFLGHLAVPEVQAAYIGEMRLREYEEVLVEVLAPMHNLRALVVCGRNGRAVPRLLQQDPPLFPVLETLRLETVRMIKPKATPQRFIEALAERQKNQLGLEKLDIMDCTNINGDDVRALKMAVREVKWDDWDGKDSASEGDSFDEEEEDDGEWVDFEV</sequence>
<proteinExistence type="predicted"/>
<feature type="compositionally biased region" description="Acidic residues" evidence="1">
    <location>
        <begin position="479"/>
        <end position="496"/>
    </location>
</feature>
<dbReference type="SUPFAM" id="SSF52047">
    <property type="entry name" value="RNI-like"/>
    <property type="match status" value="1"/>
</dbReference>
<keyword evidence="3" id="KW-1185">Reference proteome</keyword>